<evidence type="ECO:0000256" key="1">
    <source>
        <dbReference type="SAM" id="Phobius"/>
    </source>
</evidence>
<dbReference type="RefSeq" id="WP_187760143.1">
    <property type="nucleotide sequence ID" value="NZ_CP061038.1"/>
</dbReference>
<accession>A0A7H0LDP3</accession>
<sequence length="209" mass="22930">MASWLSTAIILPIWIGLVILLNRDPARPVSAEAALNLLLVAIIAIAGLPLMHAGQYRWFWHIDHKRGAGRLGVMESAPRFGSERTEPSPAVPWPGWMRVRHVLIHLVGMAILLITFAPYGNQRAIVHLLHRFSAGTASYGSLAGLLFGYVPLALFCLLAMLLTQRQMKRRDAGLLDAEQSLVLNAEVNWLFSFGAAFLIAALLCRFAGG</sequence>
<keyword evidence="1" id="KW-0472">Membrane</keyword>
<name>A0A7H0LDP3_9SPHN</name>
<protein>
    <submittedName>
        <fullName evidence="2">Uncharacterized protein</fullName>
    </submittedName>
</protein>
<reference evidence="2 3" key="1">
    <citation type="submission" date="2020-09" db="EMBL/GenBank/DDBJ databases">
        <title>Sphingomonas sp., a new species isolated from pork steak.</title>
        <authorList>
            <person name="Heidler von Heilborn D."/>
        </authorList>
    </citation>
    <scope>NUCLEOTIDE SEQUENCE [LARGE SCALE GENOMIC DNA]</scope>
    <source>
        <strain evidence="3">S8-3T</strain>
    </source>
</reference>
<dbReference type="AlphaFoldDB" id="A0A7H0LDP3"/>
<organism evidence="2 3">
    <name type="scientific">Sphingomonas alpina</name>
    <dbReference type="NCBI Taxonomy" id="653931"/>
    <lineage>
        <taxon>Bacteria</taxon>
        <taxon>Pseudomonadati</taxon>
        <taxon>Pseudomonadota</taxon>
        <taxon>Alphaproteobacteria</taxon>
        <taxon>Sphingomonadales</taxon>
        <taxon>Sphingomonadaceae</taxon>
        <taxon>Sphingomonas</taxon>
    </lineage>
</organism>
<keyword evidence="3" id="KW-1185">Reference proteome</keyword>
<gene>
    <name evidence="2" type="ORF">H3Z74_13365</name>
</gene>
<dbReference type="EMBL" id="CP061038">
    <property type="protein sequence ID" value="QNQ07796.1"/>
    <property type="molecule type" value="Genomic_DNA"/>
</dbReference>
<keyword evidence="1" id="KW-0812">Transmembrane</keyword>
<keyword evidence="1" id="KW-1133">Transmembrane helix</keyword>
<feature type="transmembrane region" description="Helical" evidence="1">
    <location>
        <begin position="102"/>
        <end position="119"/>
    </location>
</feature>
<dbReference type="Proteomes" id="UP000516148">
    <property type="component" value="Chromosome"/>
</dbReference>
<feature type="transmembrane region" description="Helical" evidence="1">
    <location>
        <begin position="189"/>
        <end position="208"/>
    </location>
</feature>
<feature type="transmembrane region" description="Helical" evidence="1">
    <location>
        <begin position="139"/>
        <end position="162"/>
    </location>
</feature>
<proteinExistence type="predicted"/>
<dbReference type="KEGG" id="spap:H3Z74_13365"/>
<feature type="transmembrane region" description="Helical" evidence="1">
    <location>
        <begin position="33"/>
        <end position="51"/>
    </location>
</feature>
<evidence type="ECO:0000313" key="2">
    <source>
        <dbReference type="EMBL" id="QNQ07796.1"/>
    </source>
</evidence>
<evidence type="ECO:0000313" key="3">
    <source>
        <dbReference type="Proteomes" id="UP000516148"/>
    </source>
</evidence>